<dbReference type="PANTHER" id="PTHR39324">
    <property type="entry name" value="CALCIUM DODECIN"/>
    <property type="match status" value="1"/>
</dbReference>
<dbReference type="PANTHER" id="PTHR39324:SF1">
    <property type="entry name" value="CALCIUM DODECIN"/>
    <property type="match status" value="1"/>
</dbReference>
<sequence>MSTSVYKKIELTGTSSVSIEDAVQTAIHKAGESVRGMSWFEVVETRGRIEGSQVTQWQVTVKVGFAVD</sequence>
<dbReference type="InterPro" id="IPR050049">
    <property type="entry name" value="Dodecin_bact"/>
</dbReference>
<dbReference type="NCBIfam" id="NF043052">
    <property type="entry name" value="DodecBact"/>
    <property type="match status" value="1"/>
</dbReference>
<dbReference type="STRING" id="229921.ADN01_15395"/>
<dbReference type="OrthoDB" id="1707990at2"/>
<organism evidence="1 2">
    <name type="scientific">Levilinea saccharolytica</name>
    <dbReference type="NCBI Taxonomy" id="229921"/>
    <lineage>
        <taxon>Bacteria</taxon>
        <taxon>Bacillati</taxon>
        <taxon>Chloroflexota</taxon>
        <taxon>Anaerolineae</taxon>
        <taxon>Anaerolineales</taxon>
        <taxon>Anaerolineaceae</taxon>
        <taxon>Levilinea</taxon>
    </lineage>
</organism>
<accession>A0A0P6XX31</accession>
<dbReference type="InterPro" id="IPR036694">
    <property type="entry name" value="Dodecin-like_sf"/>
</dbReference>
<dbReference type="RefSeq" id="WP_062416807.1">
    <property type="nucleotide sequence ID" value="NZ_DF967974.1"/>
</dbReference>
<dbReference type="AlphaFoldDB" id="A0A0P6XX31"/>
<protein>
    <recommendedName>
        <fullName evidence="3">Dodecin flavoprotein</fullName>
    </recommendedName>
</protein>
<dbReference type="SUPFAM" id="SSF89807">
    <property type="entry name" value="Dodecin-like"/>
    <property type="match status" value="1"/>
</dbReference>
<name>A0A0P6XX31_9CHLR</name>
<evidence type="ECO:0000313" key="1">
    <source>
        <dbReference type="EMBL" id="KPL77953.1"/>
    </source>
</evidence>
<dbReference type="Gene3D" id="3.30.1660.10">
    <property type="entry name" value="Flavin-binding protein dodecin"/>
    <property type="match status" value="1"/>
</dbReference>
<proteinExistence type="predicted"/>
<comment type="caution">
    <text evidence="1">The sequence shown here is derived from an EMBL/GenBank/DDBJ whole genome shotgun (WGS) entry which is preliminary data.</text>
</comment>
<evidence type="ECO:0000313" key="2">
    <source>
        <dbReference type="Proteomes" id="UP000050501"/>
    </source>
</evidence>
<gene>
    <name evidence="1" type="ORF">ADN01_15395</name>
</gene>
<dbReference type="InterPro" id="IPR025543">
    <property type="entry name" value="Dodecin-like"/>
</dbReference>
<dbReference type="Proteomes" id="UP000050501">
    <property type="component" value="Unassembled WGS sequence"/>
</dbReference>
<dbReference type="EMBL" id="LGCM01000058">
    <property type="protein sequence ID" value="KPL77953.1"/>
    <property type="molecule type" value="Genomic_DNA"/>
</dbReference>
<dbReference type="Pfam" id="PF07311">
    <property type="entry name" value="Dodecin"/>
    <property type="match status" value="1"/>
</dbReference>
<keyword evidence="2" id="KW-1185">Reference proteome</keyword>
<reference evidence="1 2" key="1">
    <citation type="submission" date="2015-07" db="EMBL/GenBank/DDBJ databases">
        <title>Genome sequence of Levilinea saccharolytica DSM 16555.</title>
        <authorList>
            <person name="Hemp J."/>
            <person name="Ward L.M."/>
            <person name="Pace L.A."/>
            <person name="Fischer W.W."/>
        </authorList>
    </citation>
    <scope>NUCLEOTIDE SEQUENCE [LARGE SCALE GENOMIC DNA]</scope>
    <source>
        <strain evidence="1 2">KIBI-1</strain>
    </source>
</reference>
<dbReference type="InterPro" id="IPR009923">
    <property type="entry name" value="Dodecin"/>
</dbReference>
<evidence type="ECO:0008006" key="3">
    <source>
        <dbReference type="Google" id="ProtNLM"/>
    </source>
</evidence>